<evidence type="ECO:0000256" key="8">
    <source>
        <dbReference type="SAM" id="MobiDB-lite"/>
    </source>
</evidence>
<dbReference type="OrthoDB" id="421327at2759"/>
<dbReference type="HOGENOM" id="CLU_312427_0_0_1"/>
<keyword evidence="2" id="KW-0479">Metal-binding</keyword>
<keyword evidence="4" id="KW-0408">Iron</keyword>
<protein>
    <submittedName>
        <fullName evidence="9">Uncharacterized protein</fullName>
    </submittedName>
</protein>
<comment type="caution">
    <text evidence="9">The sequence shown here is derived from an EMBL/GenBank/DDBJ whole genome shotgun (WGS) entry which is preliminary data.</text>
</comment>
<sequence length="939" mass="100522">MAAHRATASSISAAATATSSSSGSAGSSSSKLGSASRHSQYAAAAQVSLRASLAQARPPRQPFPELPHDRQRNAHHGVENVVEASEQKGAYMDLKGKSKALHDEEDRSIEGEGNLTSSLRRRSPAARYGMTLNGRISLPQVLIDRTQTIMSKASKSALKADYAAQQEAASTSGTFSKYASSTPPPSGIATPRSVVAHFALNSPFRYAAIRSVFTEVQKRLGGDLPTAGGSSRSGWSPRRLIEWDCKGGEGLWAFEDTFSQDEVMGPAEYQGSDSGMGILHVGADLAAQSSGTPSQASRSSLKEDQGKGAFTFPFKDRIYATFSYRPLYRTEDASAKTPTILLSAFKLSALATDHDRQEYVKRMWKRKDAEVIVIIDSATPRGFACVASARSQLLELGNAPDKSSKKGRREVTVVEDGETLTIGDNVFFQQASGEEGDITPSRVGEDEQTLEMAHVVAPCPHDKPCPLLHPFASWLPPSSPLGRNMTSFTRGLPVCSFGQSLHLPRYSRTAQSRRAAAQDGEARFSYIVIRRGPRPSLEAGYSSPAVEDGTLETKDALQDAAAQLEASFRLRQAAAKTKVGDIDAIRRGEVAGQTANSIRLLSEIGSPSQVLKNEEEADAQEMAHEARDRSEDAAARKELMDLMPNILRKMQEEAGVGAEEITKEQLKDALATFSLEGIGASAAHQKSGVSASSSFGDDVADSAVVEEVTPGDLEAMRLEAYSWPRLVKPPLKKGGHVTFDACNASGAIERFTIAKSAGRQAYQDARKAQWGDLFPHSSKNGKATVQVAPALADEATMVAPVLTRRSAAPVGTSVVASSGSLEGTSEKEMLEGLFASDDDALKALEAIELPRASDRAQEARAKPPALRKAAHTLIGPDALALARGEKLPANITKYKGPSRRSGRRSIVEYDAAPATNGGEQKTARRLSRKRSMGDYDSFL</sequence>
<feature type="region of interest" description="Disordered" evidence="8">
    <location>
        <begin position="891"/>
        <end position="939"/>
    </location>
</feature>
<keyword evidence="10" id="KW-1185">Reference proteome</keyword>
<keyword evidence="6" id="KW-0496">Mitochondrion</keyword>
<dbReference type="GO" id="GO:0008168">
    <property type="term" value="F:methyltransferase activity"/>
    <property type="evidence" value="ECO:0007669"/>
    <property type="project" value="InterPro"/>
</dbReference>
<evidence type="ECO:0000256" key="4">
    <source>
        <dbReference type="ARBA" id="ARBA00023004"/>
    </source>
</evidence>
<evidence type="ECO:0000313" key="9">
    <source>
        <dbReference type="EMBL" id="KDN44375.1"/>
    </source>
</evidence>
<dbReference type="RefSeq" id="XP_013242745.1">
    <property type="nucleotide sequence ID" value="XM_013387291.1"/>
</dbReference>
<evidence type="ECO:0000256" key="6">
    <source>
        <dbReference type="ARBA" id="ARBA00023128"/>
    </source>
</evidence>
<evidence type="ECO:0000256" key="5">
    <source>
        <dbReference type="ARBA" id="ARBA00023014"/>
    </source>
</evidence>
<evidence type="ECO:0000313" key="10">
    <source>
        <dbReference type="Proteomes" id="UP000027361"/>
    </source>
</evidence>
<dbReference type="PANTHER" id="PTHR13184:SF5">
    <property type="entry name" value="METHYLTRANSFERASE-LIKE PROTEIN 17, MITOCHONDRIAL"/>
    <property type="match status" value="1"/>
</dbReference>
<dbReference type="InterPro" id="IPR015324">
    <property type="entry name" value="Ribosomal_Rsm22-like"/>
</dbReference>
<reference evidence="9 10" key="1">
    <citation type="submission" date="2014-05" db="EMBL/GenBank/DDBJ databases">
        <title>Draft genome sequence of a rare smut relative, Tilletiaria anomala UBC 951.</title>
        <authorList>
            <consortium name="DOE Joint Genome Institute"/>
            <person name="Toome M."/>
            <person name="Kuo A."/>
            <person name="Henrissat B."/>
            <person name="Lipzen A."/>
            <person name="Tritt A."/>
            <person name="Yoshinaga Y."/>
            <person name="Zane M."/>
            <person name="Barry K."/>
            <person name="Grigoriev I.V."/>
            <person name="Spatafora J.W."/>
            <person name="Aimea M.C."/>
        </authorList>
    </citation>
    <scope>NUCLEOTIDE SEQUENCE [LARGE SCALE GENOMIC DNA]</scope>
    <source>
        <strain evidence="9 10">UBC 951</strain>
    </source>
</reference>
<accession>A0A066W0T6</accession>
<dbReference type="GeneID" id="25267236"/>
<feature type="compositionally biased region" description="Low complexity" evidence="8">
    <location>
        <begin position="1"/>
        <end position="36"/>
    </location>
</feature>
<dbReference type="GO" id="GO:0003735">
    <property type="term" value="F:structural constituent of ribosome"/>
    <property type="evidence" value="ECO:0007669"/>
    <property type="project" value="TreeGrafter"/>
</dbReference>
<evidence type="ECO:0000256" key="3">
    <source>
        <dbReference type="ARBA" id="ARBA00022946"/>
    </source>
</evidence>
<dbReference type="GO" id="GO:0005763">
    <property type="term" value="C:mitochondrial small ribosomal subunit"/>
    <property type="evidence" value="ECO:0007669"/>
    <property type="project" value="TreeGrafter"/>
</dbReference>
<feature type="compositionally biased region" description="Basic and acidic residues" evidence="8">
    <location>
        <begin position="98"/>
        <end position="110"/>
    </location>
</feature>
<evidence type="ECO:0000256" key="1">
    <source>
        <dbReference type="ARBA" id="ARBA00004173"/>
    </source>
</evidence>
<dbReference type="InParanoid" id="A0A066W0T6"/>
<dbReference type="AlphaFoldDB" id="A0A066W0T6"/>
<name>A0A066W0T6_TILAU</name>
<dbReference type="EMBL" id="JMSN01000052">
    <property type="protein sequence ID" value="KDN44375.1"/>
    <property type="molecule type" value="Genomic_DNA"/>
</dbReference>
<dbReference type="GO" id="GO:0051536">
    <property type="term" value="F:iron-sulfur cluster binding"/>
    <property type="evidence" value="ECO:0007669"/>
    <property type="project" value="UniProtKB-KW"/>
</dbReference>
<feature type="region of interest" description="Disordered" evidence="8">
    <location>
        <begin position="98"/>
        <end position="122"/>
    </location>
</feature>
<dbReference type="GO" id="GO:0006412">
    <property type="term" value="P:translation"/>
    <property type="evidence" value="ECO:0007669"/>
    <property type="project" value="InterPro"/>
</dbReference>
<dbReference type="Proteomes" id="UP000027361">
    <property type="component" value="Unassembled WGS sequence"/>
</dbReference>
<dbReference type="GO" id="GO:0046872">
    <property type="term" value="F:metal ion binding"/>
    <property type="evidence" value="ECO:0007669"/>
    <property type="project" value="UniProtKB-KW"/>
</dbReference>
<dbReference type="PANTHER" id="PTHR13184">
    <property type="entry name" value="37S RIBOSOMAL PROTEIN S22"/>
    <property type="match status" value="1"/>
</dbReference>
<dbReference type="Pfam" id="PF09243">
    <property type="entry name" value="Rsm22"/>
    <property type="match status" value="2"/>
</dbReference>
<gene>
    <name evidence="9" type="ORF">K437DRAFT_294865</name>
</gene>
<comment type="subcellular location">
    <subcellularLocation>
        <location evidence="1">Mitochondrion</location>
    </subcellularLocation>
</comment>
<feature type="region of interest" description="Disordered" evidence="8">
    <location>
        <begin position="1"/>
        <end position="74"/>
    </location>
</feature>
<dbReference type="STRING" id="1037660.A0A066W0T6"/>
<organism evidence="9 10">
    <name type="scientific">Tilletiaria anomala (strain ATCC 24038 / CBS 436.72 / UBC 951)</name>
    <dbReference type="NCBI Taxonomy" id="1037660"/>
    <lineage>
        <taxon>Eukaryota</taxon>
        <taxon>Fungi</taxon>
        <taxon>Dikarya</taxon>
        <taxon>Basidiomycota</taxon>
        <taxon>Ustilaginomycotina</taxon>
        <taxon>Exobasidiomycetes</taxon>
        <taxon>Georgefischeriales</taxon>
        <taxon>Tilletiariaceae</taxon>
        <taxon>Tilletiaria</taxon>
    </lineage>
</organism>
<proteinExistence type="predicted"/>
<evidence type="ECO:0000256" key="2">
    <source>
        <dbReference type="ARBA" id="ARBA00022723"/>
    </source>
</evidence>
<comment type="function">
    <text evidence="7">Mitochondrial ribosome (mitoribosome) assembly factor. Binds at the interface of the head and body domains of the mitochondrial small ribosomal subunit (mt-SSU), occluding the mRNA channel and preventing compaction of the head domain towards the body. Probable inactive methyltransferase: retains the characteristic folding and ability to bind S-adenosyl-L-methionine, but it probably lost its methyltransferase activity.</text>
</comment>
<keyword evidence="3" id="KW-0809">Transit peptide</keyword>
<evidence type="ECO:0000256" key="7">
    <source>
        <dbReference type="ARBA" id="ARBA00045681"/>
    </source>
</evidence>
<dbReference type="FunCoup" id="A0A066W0T6">
    <property type="interactions" value="47"/>
</dbReference>
<dbReference type="InterPro" id="IPR052571">
    <property type="entry name" value="Mt_RNA_Methyltransferase"/>
</dbReference>
<keyword evidence="5" id="KW-0411">Iron-sulfur</keyword>